<gene>
    <name evidence="2" type="ORF">RND81_12G216800</name>
</gene>
<organism evidence="2 3">
    <name type="scientific">Saponaria officinalis</name>
    <name type="common">Common soapwort</name>
    <name type="synonym">Lychnis saponaria</name>
    <dbReference type="NCBI Taxonomy" id="3572"/>
    <lineage>
        <taxon>Eukaryota</taxon>
        <taxon>Viridiplantae</taxon>
        <taxon>Streptophyta</taxon>
        <taxon>Embryophyta</taxon>
        <taxon>Tracheophyta</taxon>
        <taxon>Spermatophyta</taxon>
        <taxon>Magnoliopsida</taxon>
        <taxon>eudicotyledons</taxon>
        <taxon>Gunneridae</taxon>
        <taxon>Pentapetalae</taxon>
        <taxon>Caryophyllales</taxon>
        <taxon>Caryophyllaceae</taxon>
        <taxon>Caryophylleae</taxon>
        <taxon>Saponaria</taxon>
    </lineage>
</organism>
<feature type="region of interest" description="Disordered" evidence="1">
    <location>
        <begin position="47"/>
        <end position="69"/>
    </location>
</feature>
<dbReference type="PANTHER" id="PTHR45786">
    <property type="entry name" value="DNA BINDING PROTEIN-LIKE"/>
    <property type="match status" value="1"/>
</dbReference>
<dbReference type="Proteomes" id="UP001443914">
    <property type="component" value="Unassembled WGS sequence"/>
</dbReference>
<comment type="caution">
    <text evidence="2">The sequence shown here is derived from an EMBL/GenBank/DDBJ whole genome shotgun (WGS) entry which is preliminary data.</text>
</comment>
<accession>A0AAW1HDN1</accession>
<dbReference type="EMBL" id="JBDFQZ010000012">
    <property type="protein sequence ID" value="KAK9674185.1"/>
    <property type="molecule type" value="Genomic_DNA"/>
</dbReference>
<evidence type="ECO:0000313" key="2">
    <source>
        <dbReference type="EMBL" id="KAK9674185.1"/>
    </source>
</evidence>
<evidence type="ECO:0008006" key="4">
    <source>
        <dbReference type="Google" id="ProtNLM"/>
    </source>
</evidence>
<sequence length="341" mass="38046">MHGPPIDLTSTLFDIRNVDSRNRSILTTFARQKRKMIVSEKSSSNFQNVRPCLRTPDRSSHTPVSSITIGNSSSCTHDINKIGATSGDTNAPEISEIGDITNDRSKIRTPMIQGIPGSSQLSYDTILRQNTTSAITQEATLPRCTNNTSQSANRRSNVMQTLARNLLPTYEGSSSQNTNGLEMPEEVSATKGALIGYSDIDDPKCNCEFCGAQMWYEERFEKSKKPKNPKFSLCCGQGKVELPLLMNPPQLLSDLLSKRHPLINHFIENIRAYNTMFSFTSMGGKIDQSVNQGRGTYTFRMGGQNAHLIGSLLPQNQCPPKFCQLYIYMMRKTKLETERTL</sequence>
<name>A0AAW1HDN1_SAPOF</name>
<evidence type="ECO:0000256" key="1">
    <source>
        <dbReference type="SAM" id="MobiDB-lite"/>
    </source>
</evidence>
<protein>
    <recommendedName>
        <fullName evidence="4">Helitron helicase-like domain-containing protein</fullName>
    </recommendedName>
</protein>
<reference evidence="2" key="1">
    <citation type="submission" date="2024-03" db="EMBL/GenBank/DDBJ databases">
        <title>WGS assembly of Saponaria officinalis var. Norfolk2.</title>
        <authorList>
            <person name="Jenkins J."/>
            <person name="Shu S."/>
            <person name="Grimwood J."/>
            <person name="Barry K."/>
            <person name="Goodstein D."/>
            <person name="Schmutz J."/>
            <person name="Leebens-Mack J."/>
            <person name="Osbourn A."/>
        </authorList>
    </citation>
    <scope>NUCLEOTIDE SEQUENCE [LARGE SCALE GENOMIC DNA]</scope>
    <source>
        <strain evidence="2">JIC</strain>
    </source>
</reference>
<proteinExistence type="predicted"/>
<evidence type="ECO:0000313" key="3">
    <source>
        <dbReference type="Proteomes" id="UP001443914"/>
    </source>
</evidence>
<dbReference type="AlphaFoldDB" id="A0AAW1HDN1"/>
<dbReference type="PANTHER" id="PTHR45786:SF74">
    <property type="entry name" value="ATP-DEPENDENT DNA HELICASE"/>
    <property type="match status" value="1"/>
</dbReference>
<keyword evidence="3" id="KW-1185">Reference proteome</keyword>